<feature type="compositionally biased region" description="Polar residues" evidence="1">
    <location>
        <begin position="1541"/>
        <end position="1554"/>
    </location>
</feature>
<feature type="transmembrane region" description="Helical" evidence="2">
    <location>
        <begin position="505"/>
        <end position="526"/>
    </location>
</feature>
<organism evidence="6 7">
    <name type="scientific">Aromia moschata</name>
    <dbReference type="NCBI Taxonomy" id="1265417"/>
    <lineage>
        <taxon>Eukaryota</taxon>
        <taxon>Metazoa</taxon>
        <taxon>Ecdysozoa</taxon>
        <taxon>Arthropoda</taxon>
        <taxon>Hexapoda</taxon>
        <taxon>Insecta</taxon>
        <taxon>Pterygota</taxon>
        <taxon>Neoptera</taxon>
        <taxon>Endopterygota</taxon>
        <taxon>Coleoptera</taxon>
        <taxon>Polyphaga</taxon>
        <taxon>Cucujiformia</taxon>
        <taxon>Chrysomeloidea</taxon>
        <taxon>Cerambycidae</taxon>
        <taxon>Cerambycinae</taxon>
        <taxon>Callichromatini</taxon>
        <taxon>Aromia</taxon>
    </lineage>
</organism>
<feature type="transmembrane region" description="Helical" evidence="2">
    <location>
        <begin position="55"/>
        <end position="76"/>
    </location>
</feature>
<proteinExistence type="predicted"/>
<keyword evidence="2" id="KW-1133">Transmembrane helix</keyword>
<feature type="transmembrane region" description="Helical" evidence="2">
    <location>
        <begin position="1445"/>
        <end position="1465"/>
    </location>
</feature>
<feature type="transmembrane region" description="Helical" evidence="2">
    <location>
        <begin position="423"/>
        <end position="440"/>
    </location>
</feature>
<dbReference type="InterPro" id="IPR056769">
    <property type="entry name" value="Piezo_TM1-24"/>
</dbReference>
<evidence type="ECO:0000256" key="2">
    <source>
        <dbReference type="SAM" id="Phobius"/>
    </source>
</evidence>
<feature type="domain" description="Piezo TM1-24" evidence="5">
    <location>
        <begin position="7"/>
        <end position="532"/>
    </location>
</feature>
<evidence type="ECO:0000259" key="3">
    <source>
        <dbReference type="Pfam" id="PF15917"/>
    </source>
</evidence>
<dbReference type="EMBL" id="JAPWTK010000006">
    <property type="protein sequence ID" value="KAJ8961208.1"/>
    <property type="molecule type" value="Genomic_DNA"/>
</dbReference>
<feature type="domain" description="Piezo TM25-28" evidence="3">
    <location>
        <begin position="929"/>
        <end position="1159"/>
    </location>
</feature>
<dbReference type="PANTHER" id="PTHR47049:SF2">
    <property type="entry name" value="PIEZO-TYPE MECHANOSENSITIVE ION CHANNEL HOMOLOG"/>
    <property type="match status" value="1"/>
</dbReference>
<feature type="transmembrane region" description="Helical" evidence="2">
    <location>
        <begin position="657"/>
        <end position="676"/>
    </location>
</feature>
<dbReference type="InterPro" id="IPR056768">
    <property type="entry name" value="THU_Piezo"/>
</dbReference>
<accession>A0AAV8ZCK7</accession>
<evidence type="ECO:0000259" key="5">
    <source>
        <dbReference type="Pfam" id="PF24871"/>
    </source>
</evidence>
<feature type="compositionally biased region" description="Basic and acidic residues" evidence="1">
    <location>
        <begin position="1209"/>
        <end position="1218"/>
    </location>
</feature>
<feature type="transmembrane region" description="Helical" evidence="2">
    <location>
        <begin position="774"/>
        <end position="795"/>
    </location>
</feature>
<feature type="transmembrane region" description="Helical" evidence="2">
    <location>
        <begin position="634"/>
        <end position="650"/>
    </location>
</feature>
<feature type="transmembrane region" description="Helical" evidence="2">
    <location>
        <begin position="276"/>
        <end position="297"/>
    </location>
</feature>
<keyword evidence="2" id="KW-0472">Membrane</keyword>
<comment type="caution">
    <text evidence="6">The sequence shown here is derived from an EMBL/GenBank/DDBJ whole genome shotgun (WGS) entry which is preliminary data.</text>
</comment>
<feature type="transmembrane region" description="Helical" evidence="2">
    <location>
        <begin position="1419"/>
        <end position="1438"/>
    </location>
</feature>
<dbReference type="GO" id="GO:0008381">
    <property type="term" value="F:mechanosensitive monoatomic ion channel activity"/>
    <property type="evidence" value="ECO:0007669"/>
    <property type="project" value="InterPro"/>
</dbReference>
<keyword evidence="2" id="KW-0812">Transmembrane</keyword>
<evidence type="ECO:0000259" key="4">
    <source>
        <dbReference type="Pfam" id="PF23188"/>
    </source>
</evidence>
<feature type="transmembrane region" description="Helical" evidence="2">
    <location>
        <begin position="1005"/>
        <end position="1029"/>
    </location>
</feature>
<feature type="transmembrane region" description="Helical" evidence="2">
    <location>
        <begin position="7"/>
        <end position="25"/>
    </location>
</feature>
<feature type="region of interest" description="Disordered" evidence="1">
    <location>
        <begin position="1541"/>
        <end position="1580"/>
    </location>
</feature>
<dbReference type="GO" id="GO:0016020">
    <property type="term" value="C:membrane"/>
    <property type="evidence" value="ECO:0007669"/>
    <property type="project" value="InterPro"/>
</dbReference>
<feature type="transmembrane region" description="Helical" evidence="2">
    <location>
        <begin position="608"/>
        <end position="628"/>
    </location>
</feature>
<evidence type="ECO:0000313" key="6">
    <source>
        <dbReference type="EMBL" id="KAJ8961208.1"/>
    </source>
</evidence>
<name>A0AAV8ZCK7_9CUCU</name>
<feature type="transmembrane region" description="Helical" evidence="2">
    <location>
        <begin position="251"/>
        <end position="269"/>
    </location>
</feature>
<evidence type="ECO:0008006" key="8">
    <source>
        <dbReference type="Google" id="ProtNLM"/>
    </source>
</evidence>
<dbReference type="Proteomes" id="UP001162162">
    <property type="component" value="Unassembled WGS sequence"/>
</dbReference>
<feature type="region of interest" description="Disordered" evidence="1">
    <location>
        <begin position="1353"/>
        <end position="1379"/>
    </location>
</feature>
<sequence>MKYISYFVTVGRYCVLIALCSAAVLRPSILGGLYFLIFLSSATWWACYKQLRKGFAILLRCLMPVVFIHLSATYAYQFQWPQELLEKNNSYARYFGLRPLVLYNSTEDDTRRFIYADEEWASYVNPIALYLLYYLLALESKGLLKPEEAVEERQPLTLGETTPLIQGVSPSTKRYGSGKRSTIFQDSTGSVTVTGENTEDIPLDELGAIEDDYKPTVFENVIFALESILQLIIRSSYIGTNIIMMAWSITYLSWITFVLLIWANLIWLVPNQRKSMLYSSPFLVVYAIFLLISAYIYSMDLTDEELPTALDGVNLEEIGFMKVRVLPCVPLYIKCLYTIMFWVTLRQYMQERLEQRQTSALADMVAPLQVTVGTAAGVNKEQEKGSKIMEKIGNYIKRFLTKFWIWIVAITLFAVAITGQRMTGFRIIYMALFLIFILSFQISFRIWRKMMFGFWLVVIIYSMINLVMVYTYQFKNFETYWTKYLHIPEEQQFDIGLEKFEIKQLFVRLVIPTFFVIITVIQLHYFHKDFMELSDPNNVSILREDVHENEDLDQSSMQGGAVVERSEMDDTTSTSVKFDFYELGNMSSIQVQHLAESWLKKLHHLKNLIYLFLELHMIKVVLLFAMLICVYDTCALYFPIIILISLALTFGRPMQLFAIYMSSLMVSVLLLARMIYQIKYITPGNWNVTCEFQNGLNITNNAHWLGFDKTNSVPRLVKWNITYILIVTLWSVILIRQHYYRISRGKPTTRAFFMFPKVTRVDADKDLKTCLKYLANYGFYKFGVEITLMVTVALIGIRMDMYAVMYSLWLCILFSLKRSTLSKIWIFYLAFIAVALPIQYFMAIGLPPTLCQAFPWDQTKMFRALQDWAYLLDTINPPPAKKLICDFILLLVVSRQWVVFRIERRYAGSNYAGGSNESIIHHAEEKDFKIPVPDFITYVRSYLDIFKKGILLSFLWVTLAIVFLAGTNRVNIFSVGYLIGAFVFLWHGSDFYLRPIPKILKQWQWLLGYNVTVIFLKTAFQILGCVFIQDIPTNCCWLIQLLGIGCVRKFGNVDLVDPRNIDDPPICKVPREFIGIAWDGICFGLLIMQRRIFNSYNFFHIVDETKATTILASRGAELIEEMRLKTMKEQEEMEYRVLEKIKMKMDRIKANQQKIQAASYTDKGSHAVAIRSGDYYMFDDLEDDEIDLLPEEKTVENEDASSKPTISEIEEHERRSVRIQDIPEDEDPQPGTSKDEDISELTESKDTVGNKILNCFLFISAFIESAMVSLTKFLNRYSRDYRYVLKVLAKEKKILKERTNYNIGYRLGSSQVWHPAGSYHSLLRQSVMVSMQNGETEDKPLDSDASDTKAVATSLPYSSEQDRKTTPSPDSLTQEFGEEMSSQDQPTIVKLLLAFWYIIMSRSEVLCYFVIFLNQIKTATFLSLPLPLMVFFWGSLTIPRPTKTFWVTIIAYTEVIVLIKCVFQFDIMPGNANTHDPFYPPRIIGTYRQKNYALWDLLLLLVVFFHRVLLKSMGIWSSTTPVPAALISDGDYKLEDSQLVPVSSGSQRNGTENEISQSISSQKISTPKKSESTTHDDENVLSVETVETRPMDYFPQALNLYNIQICGWF</sequence>
<protein>
    <recommendedName>
        <fullName evidence="8">Piezo-type mechanosensitive ion channel component</fullName>
    </recommendedName>
</protein>
<gene>
    <name evidence="6" type="ORF">NQ318_008891</name>
</gene>
<dbReference type="Pfam" id="PF24871">
    <property type="entry name" value="Piezo_TM1-24"/>
    <property type="match status" value="1"/>
</dbReference>
<dbReference type="Pfam" id="PF15917">
    <property type="entry name" value="Piezo_TM25-28"/>
    <property type="match status" value="1"/>
</dbReference>
<feature type="transmembrane region" description="Helical" evidence="2">
    <location>
        <begin position="972"/>
        <end position="993"/>
    </location>
</feature>
<feature type="transmembrane region" description="Helical" evidence="2">
    <location>
        <begin position="452"/>
        <end position="472"/>
    </location>
</feature>
<feature type="transmembrane region" description="Helical" evidence="2">
    <location>
        <begin position="824"/>
        <end position="846"/>
    </location>
</feature>
<feature type="transmembrane region" description="Helical" evidence="2">
    <location>
        <begin position="31"/>
        <end position="48"/>
    </location>
</feature>
<dbReference type="InterPro" id="IPR027272">
    <property type="entry name" value="Piezo"/>
</dbReference>
<feature type="transmembrane region" description="Helical" evidence="2">
    <location>
        <begin position="1492"/>
        <end position="1510"/>
    </location>
</feature>
<evidence type="ECO:0000256" key="1">
    <source>
        <dbReference type="SAM" id="MobiDB-lite"/>
    </source>
</evidence>
<reference evidence="6" key="1">
    <citation type="journal article" date="2023" name="Insect Mol. Biol.">
        <title>Genome sequencing provides insights into the evolution of gene families encoding plant cell wall-degrading enzymes in longhorned beetles.</title>
        <authorList>
            <person name="Shin N.R."/>
            <person name="Okamura Y."/>
            <person name="Kirsch R."/>
            <person name="Pauchet Y."/>
        </authorList>
    </citation>
    <scope>NUCLEOTIDE SEQUENCE</scope>
    <source>
        <strain evidence="6">AMC_N1</strain>
    </source>
</reference>
<dbReference type="PANTHER" id="PTHR47049">
    <property type="entry name" value="PIEZO-TYPE MECHANOSENSITIVE ION CHANNEL HOMOLOG"/>
    <property type="match status" value="1"/>
</dbReference>
<feature type="compositionally biased region" description="Basic and acidic residues" evidence="1">
    <location>
        <begin position="1568"/>
        <end position="1578"/>
    </location>
</feature>
<feature type="transmembrane region" description="Helical" evidence="2">
    <location>
        <begin position="331"/>
        <end position="349"/>
    </location>
</feature>
<dbReference type="InterPro" id="IPR031805">
    <property type="entry name" value="Piezo_TM25-28"/>
</dbReference>
<feature type="domain" description="Piezo transmembrane helical unit" evidence="4">
    <location>
        <begin position="1400"/>
        <end position="1516"/>
    </location>
</feature>
<feature type="compositionally biased region" description="Polar residues" evidence="1">
    <location>
        <begin position="1366"/>
        <end position="1379"/>
    </location>
</feature>
<feature type="region of interest" description="Disordered" evidence="1">
    <location>
        <begin position="1192"/>
        <end position="1242"/>
    </location>
</feature>
<dbReference type="Pfam" id="PF23188">
    <property type="entry name" value="THU_Piezo1"/>
    <property type="match status" value="1"/>
</dbReference>
<feature type="transmembrane region" description="Helical" evidence="2">
    <location>
        <begin position="949"/>
        <end position="966"/>
    </location>
</feature>
<evidence type="ECO:0000313" key="7">
    <source>
        <dbReference type="Proteomes" id="UP001162162"/>
    </source>
</evidence>
<feature type="transmembrane region" description="Helical" evidence="2">
    <location>
        <begin position="399"/>
        <end position="417"/>
    </location>
</feature>
<keyword evidence="7" id="KW-1185">Reference proteome</keyword>
<feature type="compositionally biased region" description="Low complexity" evidence="1">
    <location>
        <begin position="1555"/>
        <end position="1567"/>
    </location>
</feature>
<feature type="transmembrane region" description="Helical" evidence="2">
    <location>
        <begin position="716"/>
        <end position="735"/>
    </location>
</feature>